<reference evidence="1 2" key="1">
    <citation type="journal article" date="2020" name="Appl. Environ. Microbiol.">
        <title>Genomic Characteristics of a Novel Species of Ammonia-Oxidizing Archaea from the Jiulong River Estuary.</title>
        <authorList>
            <person name="Zou D."/>
            <person name="Wan R."/>
            <person name="Han L."/>
            <person name="Xu M.N."/>
            <person name="Liu Y."/>
            <person name="Liu H."/>
            <person name="Kao S.J."/>
            <person name="Li M."/>
        </authorList>
    </citation>
    <scope>NUCLEOTIDE SEQUENCE [LARGE SCALE GENOMIC DNA]</scope>
    <source>
        <strain evidence="1">W1bin1</strain>
    </source>
</reference>
<accession>A0AC60VXG5</accession>
<dbReference type="Proteomes" id="UP000559653">
    <property type="component" value="Unassembled WGS sequence"/>
</dbReference>
<protein>
    <submittedName>
        <fullName evidence="1">Uncharacterized protein</fullName>
    </submittedName>
</protein>
<gene>
    <name evidence="1" type="ORF">H2B03_02800</name>
</gene>
<evidence type="ECO:0000313" key="2">
    <source>
        <dbReference type="Proteomes" id="UP000559653"/>
    </source>
</evidence>
<dbReference type="EMBL" id="JACEMZ010000009">
    <property type="protein sequence ID" value="MBA4452090.1"/>
    <property type="molecule type" value="Genomic_DNA"/>
</dbReference>
<evidence type="ECO:0000313" key="1">
    <source>
        <dbReference type="EMBL" id="MBA4452090.1"/>
    </source>
</evidence>
<proteinExistence type="predicted"/>
<name>A0AC60VXG5_9ARCH</name>
<organism evidence="1 2">
    <name type="scientific">Candidatus Nitrosomaritimum aestuariumsis</name>
    <dbReference type="NCBI Taxonomy" id="3342354"/>
    <lineage>
        <taxon>Archaea</taxon>
        <taxon>Nitrososphaerota</taxon>
        <taxon>Nitrososphaeria</taxon>
        <taxon>Nitrosopumilales</taxon>
        <taxon>Nitrosopumilaceae</taxon>
        <taxon>Candidatus Nitrosomaritimum</taxon>
    </lineage>
</organism>
<comment type="caution">
    <text evidence="1">The sequence shown here is derived from an EMBL/GenBank/DDBJ whole genome shotgun (WGS) entry which is preliminary data.</text>
</comment>
<sequence>MSNIYALKKEGLNETKTHEALKKLLVDRKNEFREISDMILPKTSLEPIKNWEQFVLNFCLDVNEAFKTWSGEMNLNSNSPQKALTILRQLSRNKTSMIQLSHLMNISYDLAKEFKEIYRRL</sequence>